<feature type="domain" description="MurNAc-LAA" evidence="4">
    <location>
        <begin position="378"/>
        <end position="487"/>
    </location>
</feature>
<evidence type="ECO:0000256" key="2">
    <source>
        <dbReference type="SAM" id="MobiDB-lite"/>
    </source>
</evidence>
<dbReference type="SUPFAM" id="SSF55383">
    <property type="entry name" value="Copper amine oxidase, domain N"/>
    <property type="match status" value="1"/>
</dbReference>
<evidence type="ECO:0000313" key="6">
    <source>
        <dbReference type="Proteomes" id="UP000019364"/>
    </source>
</evidence>
<name>W7YT06_9BACL</name>
<reference evidence="5 6" key="1">
    <citation type="journal article" date="2014" name="Genome Announc.">
        <title>Draft Genome Sequence of Paenibacillus pini JCM 16418T, Isolated from the Rhizosphere of Pine Tree.</title>
        <authorList>
            <person name="Yuki M."/>
            <person name="Oshima K."/>
            <person name="Suda W."/>
            <person name="Oshida Y."/>
            <person name="Kitamura K."/>
            <person name="Iida Y."/>
            <person name="Hattori M."/>
            <person name="Ohkuma M."/>
        </authorList>
    </citation>
    <scope>NUCLEOTIDE SEQUENCE [LARGE SCALE GENOMIC DNA]</scope>
    <source>
        <strain evidence="5 6">JCM 16418</strain>
    </source>
</reference>
<dbReference type="Pfam" id="PF01520">
    <property type="entry name" value="Amidase_3"/>
    <property type="match status" value="1"/>
</dbReference>
<dbReference type="InterPro" id="IPR002508">
    <property type="entry name" value="MurNAc-LAA_cat"/>
</dbReference>
<dbReference type="GO" id="GO:0009253">
    <property type="term" value="P:peptidoglycan catabolic process"/>
    <property type="evidence" value="ECO:0007669"/>
    <property type="project" value="InterPro"/>
</dbReference>
<dbReference type="InterPro" id="IPR036582">
    <property type="entry name" value="Mao_N_sf"/>
</dbReference>
<feature type="signal peptide" evidence="3">
    <location>
        <begin position="1"/>
        <end position="24"/>
    </location>
</feature>
<feature type="region of interest" description="Disordered" evidence="2">
    <location>
        <begin position="153"/>
        <end position="173"/>
    </location>
</feature>
<proteinExistence type="predicted"/>
<dbReference type="GO" id="GO:0008745">
    <property type="term" value="F:N-acetylmuramoyl-L-alanine amidase activity"/>
    <property type="evidence" value="ECO:0007669"/>
    <property type="project" value="InterPro"/>
</dbReference>
<dbReference type="AlphaFoldDB" id="W7YT06"/>
<dbReference type="Gene3D" id="2.60.40.3500">
    <property type="match status" value="1"/>
</dbReference>
<dbReference type="STRING" id="1236976.JCM16418_1804"/>
<dbReference type="Proteomes" id="UP000019364">
    <property type="component" value="Unassembled WGS sequence"/>
</dbReference>
<keyword evidence="3" id="KW-0732">Signal</keyword>
<dbReference type="SUPFAM" id="SSF53187">
    <property type="entry name" value="Zn-dependent exopeptidases"/>
    <property type="match status" value="1"/>
</dbReference>
<dbReference type="InterPro" id="IPR012854">
    <property type="entry name" value="Cu_amine_oxidase-like_N"/>
</dbReference>
<keyword evidence="1" id="KW-0378">Hydrolase</keyword>
<dbReference type="PANTHER" id="PTHR30404:SF0">
    <property type="entry name" value="N-ACETYLMURAMOYL-L-ALANINE AMIDASE AMIC"/>
    <property type="match status" value="1"/>
</dbReference>
<evidence type="ECO:0000313" key="5">
    <source>
        <dbReference type="EMBL" id="GAF07776.1"/>
    </source>
</evidence>
<feature type="chain" id="PRO_5004904695" evidence="3">
    <location>
        <begin position="25"/>
        <end position="492"/>
    </location>
</feature>
<protein>
    <submittedName>
        <fullName evidence="5">N-acetylmuramoyl-L-alanine amidase</fullName>
    </submittedName>
</protein>
<evidence type="ECO:0000259" key="4">
    <source>
        <dbReference type="SMART" id="SM00646"/>
    </source>
</evidence>
<organism evidence="5 6">
    <name type="scientific">Paenibacillus pini JCM 16418</name>
    <dbReference type="NCBI Taxonomy" id="1236976"/>
    <lineage>
        <taxon>Bacteria</taxon>
        <taxon>Bacillati</taxon>
        <taxon>Bacillota</taxon>
        <taxon>Bacilli</taxon>
        <taxon>Bacillales</taxon>
        <taxon>Paenibacillaceae</taxon>
        <taxon>Paenibacillus</taxon>
    </lineage>
</organism>
<dbReference type="EMBL" id="BAVZ01000004">
    <property type="protein sequence ID" value="GAF07776.1"/>
    <property type="molecule type" value="Genomic_DNA"/>
</dbReference>
<comment type="caution">
    <text evidence="5">The sequence shown here is derived from an EMBL/GenBank/DDBJ whole genome shotgun (WGS) entry which is preliminary data.</text>
</comment>
<accession>W7YT06</accession>
<dbReference type="SMART" id="SM00646">
    <property type="entry name" value="Ami_3"/>
    <property type="match status" value="1"/>
</dbReference>
<dbReference type="Gene3D" id="3.30.457.10">
    <property type="entry name" value="Copper amine oxidase-like, N-terminal domain"/>
    <property type="match status" value="1"/>
</dbReference>
<dbReference type="InterPro" id="IPR050695">
    <property type="entry name" value="N-acetylmuramoyl_amidase_3"/>
</dbReference>
<dbReference type="Pfam" id="PF07833">
    <property type="entry name" value="Cu_amine_oxidN1"/>
    <property type="match status" value="1"/>
</dbReference>
<dbReference type="GO" id="GO:0030288">
    <property type="term" value="C:outer membrane-bounded periplasmic space"/>
    <property type="evidence" value="ECO:0007669"/>
    <property type="project" value="TreeGrafter"/>
</dbReference>
<dbReference type="eggNOG" id="COG0860">
    <property type="taxonomic scope" value="Bacteria"/>
</dbReference>
<evidence type="ECO:0000256" key="1">
    <source>
        <dbReference type="ARBA" id="ARBA00022801"/>
    </source>
</evidence>
<gene>
    <name evidence="5" type="ORF">JCM16418_1804</name>
</gene>
<dbReference type="Gene3D" id="3.40.630.40">
    <property type="entry name" value="Zn-dependent exopeptidases"/>
    <property type="match status" value="1"/>
</dbReference>
<keyword evidence="6" id="KW-1185">Reference proteome</keyword>
<dbReference type="CDD" id="cd02696">
    <property type="entry name" value="MurNAc-LAA"/>
    <property type="match status" value="1"/>
</dbReference>
<evidence type="ECO:0000256" key="3">
    <source>
        <dbReference type="SAM" id="SignalP"/>
    </source>
</evidence>
<sequence length="492" mass="53639">MKKYRFMLMLLIFTFCLSSQQVMAASAKKNNSVIMLNGQQLKMPGNVQVQNVNNNIMVPIRVIVENLGFDTNWNQKQGKVTVSKADSTVELTIGRKVATVNGADKKLNIAPLIQSNTSLVPLRFISEEMGLTVGWDNKNKIVSLESLPDEPIMENPPVIVTPSKPTDSTNSGEGEFVPGHTNSGEGTPITPTKPINGAAVNSISFYDNRLMVGYEGSTQPNVVKMTNPDRIVMELPNTQFSNSFNGGQSTGDIQVVGNSNITSIHYTMVSQQPPMVRIEMPFGSSAPYSFYAQGSSTSGQFVIDLNGQSLITDGKKIVVIDAGHGGYAPGTTGYSKKKEKEFNLAVALKVGRLLEQESKINIIMTRSDDTAVELTDRGKIANNLNADVFVSIHGNSAGVSTTAHGTESYYYNDRSKAFTELMHRHLLAATGFTDRKVKYKSLQVLRDATMPATLLEIGFLSNPAEESTMLTEDFQQRVAQSIVDGIKEYLGV</sequence>
<dbReference type="PANTHER" id="PTHR30404">
    <property type="entry name" value="N-ACETYLMURAMOYL-L-ALANINE AMIDASE"/>
    <property type="match status" value="1"/>
</dbReference>
<feature type="compositionally biased region" description="Polar residues" evidence="2">
    <location>
        <begin position="163"/>
        <end position="172"/>
    </location>
</feature>